<sequence>MNKQYFTTSEFAEICGVTKHTLFHYDEIGILKPELVKPNGYRYYSIKQFYLYDMIFILKQAGTSLSEIKDYVMDQNPNHFLAILKQKEQRLKDEIRKMTRMRKKVISAIDKTEEALRSLYGVPYIEECEEEYFIVVKISGYDNDKEELQKIREHFEYCDEQSSDCDLLMGAIVSLDNLITGIYDKPDYYSNKIKHKVKSNRLRIKTKGTYAVVIHKGAYKELSKSYEKLKDYIVEKNMQIDGDAYENDMLSYLAAVDPNEFVVKISIPVRPV</sequence>
<dbReference type="SMART" id="SM00422">
    <property type="entry name" value="HTH_MERR"/>
    <property type="match status" value="1"/>
</dbReference>
<dbReference type="CDD" id="cd04782">
    <property type="entry name" value="HTH_BltR"/>
    <property type="match status" value="1"/>
</dbReference>
<evidence type="ECO:0000259" key="2">
    <source>
        <dbReference type="PROSITE" id="PS50937"/>
    </source>
</evidence>
<organism evidence="3 4">
    <name type="scientific">Anaerocolumna cellulosilytica</name>
    <dbReference type="NCBI Taxonomy" id="433286"/>
    <lineage>
        <taxon>Bacteria</taxon>
        <taxon>Bacillati</taxon>
        <taxon>Bacillota</taxon>
        <taxon>Clostridia</taxon>
        <taxon>Lachnospirales</taxon>
        <taxon>Lachnospiraceae</taxon>
        <taxon>Anaerocolumna</taxon>
    </lineage>
</organism>
<reference evidence="3 4" key="1">
    <citation type="journal article" date="2016" name="Int. J. Syst. Evol. Microbiol.">
        <title>Descriptions of Anaerotaenia torta gen. nov., sp. nov. and Anaerocolumna cellulosilytica gen. nov., sp. nov. isolated from a methanogenic reactor of cattle waste.</title>
        <authorList>
            <person name="Uek A."/>
            <person name="Ohtaki Y."/>
            <person name="Kaku N."/>
            <person name="Ueki K."/>
        </authorList>
    </citation>
    <scope>NUCLEOTIDE SEQUENCE [LARGE SCALE GENOMIC DNA]</scope>
    <source>
        <strain evidence="3 4">SN021</strain>
    </source>
</reference>
<dbReference type="PROSITE" id="PS50937">
    <property type="entry name" value="HTH_MERR_2"/>
    <property type="match status" value="1"/>
</dbReference>
<keyword evidence="4" id="KW-1185">Reference proteome</keyword>
<dbReference type="InterPro" id="IPR029442">
    <property type="entry name" value="GyrI-like"/>
</dbReference>
<dbReference type="Proteomes" id="UP000515561">
    <property type="component" value="Chromosome"/>
</dbReference>
<protein>
    <submittedName>
        <fullName evidence="3">MerR family transcriptional regulator</fullName>
    </submittedName>
</protein>
<dbReference type="Pfam" id="PF13411">
    <property type="entry name" value="MerR_1"/>
    <property type="match status" value="1"/>
</dbReference>
<dbReference type="Pfam" id="PF06445">
    <property type="entry name" value="GyrI-like"/>
    <property type="match status" value="1"/>
</dbReference>
<dbReference type="SUPFAM" id="SSF46955">
    <property type="entry name" value="Putative DNA-binding domain"/>
    <property type="match status" value="1"/>
</dbReference>
<dbReference type="GO" id="GO:0003677">
    <property type="term" value="F:DNA binding"/>
    <property type="evidence" value="ECO:0007669"/>
    <property type="project" value="UniProtKB-KW"/>
</dbReference>
<dbReference type="Gene3D" id="1.10.1660.10">
    <property type="match status" value="1"/>
</dbReference>
<feature type="domain" description="HTH merR-type" evidence="2">
    <location>
        <begin position="5"/>
        <end position="74"/>
    </location>
</feature>
<dbReference type="InterPro" id="IPR009061">
    <property type="entry name" value="DNA-bd_dom_put_sf"/>
</dbReference>
<dbReference type="Gene3D" id="3.20.80.10">
    <property type="entry name" value="Regulatory factor, effector binding domain"/>
    <property type="match status" value="1"/>
</dbReference>
<evidence type="ECO:0000313" key="4">
    <source>
        <dbReference type="Proteomes" id="UP000515561"/>
    </source>
</evidence>
<dbReference type="PROSITE" id="PS00552">
    <property type="entry name" value="HTH_MERR_1"/>
    <property type="match status" value="1"/>
</dbReference>
<dbReference type="SUPFAM" id="SSF55136">
    <property type="entry name" value="Probable bacterial effector-binding domain"/>
    <property type="match status" value="1"/>
</dbReference>
<dbReference type="InterPro" id="IPR047057">
    <property type="entry name" value="MerR_fam"/>
</dbReference>
<evidence type="ECO:0000313" key="3">
    <source>
        <dbReference type="EMBL" id="BCJ95957.1"/>
    </source>
</evidence>
<proteinExistence type="predicted"/>
<dbReference type="InterPro" id="IPR000551">
    <property type="entry name" value="MerR-type_HTH_dom"/>
</dbReference>
<gene>
    <name evidence="3" type="ORF">acsn021_35260</name>
</gene>
<dbReference type="AlphaFoldDB" id="A0A6S6R7F3"/>
<evidence type="ECO:0000256" key="1">
    <source>
        <dbReference type="ARBA" id="ARBA00023125"/>
    </source>
</evidence>
<keyword evidence="1" id="KW-0238">DNA-binding</keyword>
<name>A0A6S6R7F3_9FIRM</name>
<dbReference type="GO" id="GO:0003700">
    <property type="term" value="F:DNA-binding transcription factor activity"/>
    <property type="evidence" value="ECO:0007669"/>
    <property type="project" value="InterPro"/>
</dbReference>
<accession>A0A6S6R7F3</accession>
<dbReference type="InterPro" id="IPR011256">
    <property type="entry name" value="Reg_factor_effector_dom_sf"/>
</dbReference>
<dbReference type="PANTHER" id="PTHR30204">
    <property type="entry name" value="REDOX-CYCLING DRUG-SENSING TRANSCRIPTIONAL ACTIVATOR SOXR"/>
    <property type="match status" value="1"/>
</dbReference>
<dbReference type="EMBL" id="AP023367">
    <property type="protein sequence ID" value="BCJ95957.1"/>
    <property type="molecule type" value="Genomic_DNA"/>
</dbReference>
<dbReference type="KEGG" id="acel:acsn021_35260"/>
<dbReference type="PANTHER" id="PTHR30204:SF85">
    <property type="entry name" value="MULTIDRUG-EFFLUX TRANSPORTER 2 REGULATOR"/>
    <property type="match status" value="1"/>
</dbReference>